<dbReference type="EMBL" id="CM001376">
    <property type="protein sequence ID" value="EHM13136.1"/>
    <property type="molecule type" value="Genomic_DNA"/>
</dbReference>
<dbReference type="PANTHER" id="PTHR43537">
    <property type="entry name" value="TRANSCRIPTIONAL REGULATOR, GNTR FAMILY"/>
    <property type="match status" value="1"/>
</dbReference>
<dbReference type="InterPro" id="IPR036390">
    <property type="entry name" value="WH_DNA-bd_sf"/>
</dbReference>
<name>H0UKC7_9BACT</name>
<evidence type="ECO:0000256" key="2">
    <source>
        <dbReference type="ARBA" id="ARBA00023125"/>
    </source>
</evidence>
<dbReference type="SMART" id="SM00895">
    <property type="entry name" value="FCD"/>
    <property type="match status" value="1"/>
</dbReference>
<dbReference type="InterPro" id="IPR011711">
    <property type="entry name" value="GntR_C"/>
</dbReference>
<dbReference type="STRING" id="885272.JonanDRAFT_0756"/>
<evidence type="ECO:0000313" key="6">
    <source>
        <dbReference type="Proteomes" id="UP000003806"/>
    </source>
</evidence>
<gene>
    <name evidence="5" type="ORF">JonanDRAFT_0756</name>
</gene>
<dbReference type="InterPro" id="IPR008920">
    <property type="entry name" value="TF_FadR/GntR_C"/>
</dbReference>
<keyword evidence="6" id="KW-1185">Reference proteome</keyword>
<dbReference type="Gene3D" id="1.10.10.10">
    <property type="entry name" value="Winged helix-like DNA-binding domain superfamily/Winged helix DNA-binding domain"/>
    <property type="match status" value="1"/>
</dbReference>
<dbReference type="Proteomes" id="UP000003806">
    <property type="component" value="Chromosome"/>
</dbReference>
<keyword evidence="2" id="KW-0238">DNA-binding</keyword>
<keyword evidence="1" id="KW-0805">Transcription regulation</keyword>
<accession>H0UKC7</accession>
<dbReference type="HOGENOM" id="CLU_017584_5_4_0"/>
<dbReference type="InterPro" id="IPR000524">
    <property type="entry name" value="Tscrpt_reg_HTH_GntR"/>
</dbReference>
<dbReference type="PANTHER" id="PTHR43537:SF41">
    <property type="entry name" value="TRANSCRIPTIONAL REGULATORY PROTEIN"/>
    <property type="match status" value="1"/>
</dbReference>
<dbReference type="SUPFAM" id="SSF48008">
    <property type="entry name" value="GntR ligand-binding domain-like"/>
    <property type="match status" value="1"/>
</dbReference>
<protein>
    <submittedName>
        <fullName evidence="5">Transcriptional regulator</fullName>
    </submittedName>
</protein>
<sequence length="224" mass="25853">MSFHELFSDSEASQGRSYAIANTLRDAIYRGLIQENEQLHQSQLADQLGVSPIPLREALKQLESEGLVRFQGRRGAVVTGLSLAEAREIYDMITWIECGVFRLAFPLLTKRLLDDEERLLQTMEAEPDVVVWRDLNAQFHASLYEPADRPMTMDTLATLRRQVDRYIRVHLDSMRDESEKQHRRILQAAIKGDVEEAVAALAEHLENTSKDLQAHMRNRRRSRR</sequence>
<evidence type="ECO:0000256" key="3">
    <source>
        <dbReference type="ARBA" id="ARBA00023163"/>
    </source>
</evidence>
<dbReference type="GO" id="GO:0003677">
    <property type="term" value="F:DNA binding"/>
    <property type="evidence" value="ECO:0007669"/>
    <property type="project" value="UniProtKB-KW"/>
</dbReference>
<dbReference type="Gene3D" id="1.20.120.530">
    <property type="entry name" value="GntR ligand-binding domain-like"/>
    <property type="match status" value="1"/>
</dbReference>
<dbReference type="SUPFAM" id="SSF46785">
    <property type="entry name" value="Winged helix' DNA-binding domain"/>
    <property type="match status" value="1"/>
</dbReference>
<dbReference type="InterPro" id="IPR036388">
    <property type="entry name" value="WH-like_DNA-bd_sf"/>
</dbReference>
<organism evidence="5 6">
    <name type="scientific">Jonquetella anthropi DSM 22815</name>
    <dbReference type="NCBI Taxonomy" id="885272"/>
    <lineage>
        <taxon>Bacteria</taxon>
        <taxon>Thermotogati</taxon>
        <taxon>Synergistota</taxon>
        <taxon>Synergistia</taxon>
        <taxon>Synergistales</taxon>
        <taxon>Dethiosulfovibrionaceae</taxon>
        <taxon>Jonquetella</taxon>
    </lineage>
</organism>
<keyword evidence="3" id="KW-0804">Transcription</keyword>
<dbReference type="GO" id="GO:0003700">
    <property type="term" value="F:DNA-binding transcription factor activity"/>
    <property type="evidence" value="ECO:0007669"/>
    <property type="project" value="InterPro"/>
</dbReference>
<dbReference type="AlphaFoldDB" id="H0UKC7"/>
<evidence type="ECO:0000256" key="1">
    <source>
        <dbReference type="ARBA" id="ARBA00023015"/>
    </source>
</evidence>
<feature type="domain" description="HTH gntR-type" evidence="4">
    <location>
        <begin position="14"/>
        <end position="81"/>
    </location>
</feature>
<dbReference type="OrthoDB" id="9781630at2"/>
<reference evidence="5 6" key="1">
    <citation type="submission" date="2011-11" db="EMBL/GenBank/DDBJ databases">
        <title>The Noncontiguous Finished genome of Jonquetella anthropi DSM 22815.</title>
        <authorList>
            <consortium name="US DOE Joint Genome Institute (JGI-PGF)"/>
            <person name="Lucas S."/>
            <person name="Copeland A."/>
            <person name="Lapidus A."/>
            <person name="Glavina del Rio T."/>
            <person name="Dalin E."/>
            <person name="Tice H."/>
            <person name="Bruce D."/>
            <person name="Goodwin L."/>
            <person name="Pitluck S."/>
            <person name="Peters L."/>
            <person name="Mikhailova N."/>
            <person name="Held B."/>
            <person name="Kyrpides N."/>
            <person name="Mavromatis K."/>
            <person name="Ivanova N."/>
            <person name="Markowitz V."/>
            <person name="Cheng J.-F."/>
            <person name="Hugenholtz P."/>
            <person name="Woyke T."/>
            <person name="Wu D."/>
            <person name="Gronow S."/>
            <person name="Wellnitz S."/>
            <person name="Brambilla E."/>
            <person name="Klenk H.-P."/>
            <person name="Eisen J.A."/>
        </authorList>
    </citation>
    <scope>NUCLEOTIDE SEQUENCE [LARGE SCALE GENOMIC DNA]</scope>
    <source>
        <strain evidence="5 6">DSM 22815</strain>
    </source>
</reference>
<dbReference type="RefSeq" id="WP_008521068.1">
    <property type="nucleotide sequence ID" value="NZ_CM001376.1"/>
</dbReference>
<dbReference type="Pfam" id="PF07729">
    <property type="entry name" value="FCD"/>
    <property type="match status" value="1"/>
</dbReference>
<proteinExistence type="predicted"/>
<dbReference type="PROSITE" id="PS50949">
    <property type="entry name" value="HTH_GNTR"/>
    <property type="match status" value="1"/>
</dbReference>
<dbReference type="eggNOG" id="COG1802">
    <property type="taxonomic scope" value="Bacteria"/>
</dbReference>
<dbReference type="SMART" id="SM00345">
    <property type="entry name" value="HTH_GNTR"/>
    <property type="match status" value="1"/>
</dbReference>
<evidence type="ECO:0000259" key="4">
    <source>
        <dbReference type="PROSITE" id="PS50949"/>
    </source>
</evidence>
<evidence type="ECO:0000313" key="5">
    <source>
        <dbReference type="EMBL" id="EHM13136.1"/>
    </source>
</evidence>
<dbReference type="CDD" id="cd07377">
    <property type="entry name" value="WHTH_GntR"/>
    <property type="match status" value="1"/>
</dbReference>
<dbReference type="Pfam" id="PF00392">
    <property type="entry name" value="GntR"/>
    <property type="match status" value="1"/>
</dbReference>